<evidence type="ECO:0000259" key="3">
    <source>
        <dbReference type="Pfam" id="PF12657"/>
    </source>
</evidence>
<dbReference type="SMART" id="SM00320">
    <property type="entry name" value="WD40"/>
    <property type="match status" value="4"/>
</dbReference>
<sequence>MTRFLFNRPIVCHQNKKETHKPIKPQFPLVRAYTKRQQRSKELSKLSKKTPSEHVILSSNQFKDSQFWSVASGHIVTILNPAKPFGSRGLITIPPAKPFPIGLIDKKDLLSGCMLHIALSRDSSPQEKQYRENRPCVRSISWSPIGFAPNSGCLLAVCTTEGHVRLYRMPFCEFLAEWAEVMDISNMLYSYLATTNFQATSFRASEVADPSQACFDEGDDDDLPISIMRKEIKRRRLNSLTVMEGEACSQKEKNTFSAPRPKAKPSKKVVGDGSQSLITAEEYASRSAMLSSLIVAWSPCLPETSGCGISTTNGLTSGCSVLAVGGKSGLLSLWRIHKPEGYSIMNSPDSNKALLVGLLNAHDTWITSISWGLSISDASDPLLLLVTGCSNGSVKIWQTCCRRLVESSELSDSPFSLLKEVKATDFAMASVVSLIVSGQSPNKMRLAIGKGSGSIELWNCDILVRKFEKAGSFDAHNHVVTGLAWAFDGRCLYSCSEDGSTSCWILHENSLCEVPIPSNTPGVKGSAEVPDALCSCFGVAVSPGNLVMAVVRCFSPERLNQMYEARALKAAVEYLWIGGQQLEISSTVSPDFDVKVFPDFPEKELISWENNILWSLNQHESLDKPLVVWDVVAALLAFKQSIPQYVKHIILKWLESSVGSQFGVSSNFSEAITCLSEISSRKLQLLNIISKLVVLKKVETDKVDGQSRVLEVFGGAEDERLDWTQLHSKSEMELRERLVGFSFTVFLGVASASDVKGSKPGYWLPIGTAQMEQWVAIRHKNIKNHLKLLADKVRTLEKSQRPSVCEYVEEEECSFCSASVPFESPDSAVCQGVKCETENGPRHKLFRCAVSMRVCPIVPVWHCMCCQRWASKLSPSPLFKMPGYPSDFKSLSKCNTDDDHPKPWCPFCGIPLKRLLPEFLLSPSFV</sequence>
<dbReference type="Proteomes" id="UP000823775">
    <property type="component" value="Unassembled WGS sequence"/>
</dbReference>
<accession>A0ABS8UZV3</accession>
<dbReference type="Pfam" id="PF12657">
    <property type="entry name" value="TFIIIC_delta"/>
    <property type="match status" value="1"/>
</dbReference>
<feature type="repeat" description="WD" evidence="1">
    <location>
        <begin position="473"/>
        <end position="504"/>
    </location>
</feature>
<dbReference type="SUPFAM" id="SSF50978">
    <property type="entry name" value="WD40 repeat-like"/>
    <property type="match status" value="1"/>
</dbReference>
<feature type="region of interest" description="Disordered" evidence="2">
    <location>
        <begin position="251"/>
        <end position="270"/>
    </location>
</feature>
<reference evidence="4 5" key="1">
    <citation type="journal article" date="2021" name="BMC Genomics">
        <title>Datura genome reveals duplications of psychoactive alkaloid biosynthetic genes and high mutation rate following tissue culture.</title>
        <authorList>
            <person name="Rajewski A."/>
            <person name="Carter-House D."/>
            <person name="Stajich J."/>
            <person name="Litt A."/>
        </authorList>
    </citation>
    <scope>NUCLEOTIDE SEQUENCE [LARGE SCALE GENOMIC DNA]</scope>
    <source>
        <strain evidence="4">AR-01</strain>
    </source>
</reference>
<dbReference type="PANTHER" id="PTHR15496">
    <property type="entry name" value="GENERAL TRANSCRIPTION FACTOR 3C POLYPEPTIDE 4 FAMILY"/>
    <property type="match status" value="1"/>
</dbReference>
<evidence type="ECO:0000256" key="2">
    <source>
        <dbReference type="SAM" id="MobiDB-lite"/>
    </source>
</evidence>
<dbReference type="InterPro" id="IPR001680">
    <property type="entry name" value="WD40_rpt"/>
</dbReference>
<feature type="domain" description="Transcription factor IIIC 90kDa subunit N-terminal" evidence="3">
    <location>
        <begin position="133"/>
        <end position="559"/>
    </location>
</feature>
<dbReference type="EMBL" id="JACEIK010003114">
    <property type="protein sequence ID" value="MCD9640400.1"/>
    <property type="molecule type" value="Genomic_DNA"/>
</dbReference>
<name>A0ABS8UZV3_DATST</name>
<dbReference type="PANTHER" id="PTHR15496:SF2">
    <property type="entry name" value="GENERAL TRANSCRIPTION FACTOR 3C POLYPEPTIDE 4"/>
    <property type="match status" value="1"/>
</dbReference>
<evidence type="ECO:0000313" key="4">
    <source>
        <dbReference type="EMBL" id="MCD9640400.1"/>
    </source>
</evidence>
<proteinExistence type="predicted"/>
<dbReference type="InterPro" id="IPR015943">
    <property type="entry name" value="WD40/YVTN_repeat-like_dom_sf"/>
</dbReference>
<dbReference type="InterPro" id="IPR036322">
    <property type="entry name" value="WD40_repeat_dom_sf"/>
</dbReference>
<keyword evidence="1" id="KW-0853">WD repeat</keyword>
<evidence type="ECO:0000256" key="1">
    <source>
        <dbReference type="PROSITE-ProRule" id="PRU00221"/>
    </source>
</evidence>
<protein>
    <recommendedName>
        <fullName evidence="3">Transcription factor IIIC 90kDa subunit N-terminal domain-containing protein</fullName>
    </recommendedName>
</protein>
<organism evidence="4 5">
    <name type="scientific">Datura stramonium</name>
    <name type="common">Jimsonweed</name>
    <name type="synonym">Common thornapple</name>
    <dbReference type="NCBI Taxonomy" id="4076"/>
    <lineage>
        <taxon>Eukaryota</taxon>
        <taxon>Viridiplantae</taxon>
        <taxon>Streptophyta</taxon>
        <taxon>Embryophyta</taxon>
        <taxon>Tracheophyta</taxon>
        <taxon>Spermatophyta</taxon>
        <taxon>Magnoliopsida</taxon>
        <taxon>eudicotyledons</taxon>
        <taxon>Gunneridae</taxon>
        <taxon>Pentapetalae</taxon>
        <taxon>asterids</taxon>
        <taxon>lamiids</taxon>
        <taxon>Solanales</taxon>
        <taxon>Solanaceae</taxon>
        <taxon>Solanoideae</taxon>
        <taxon>Datureae</taxon>
        <taxon>Datura</taxon>
    </lineage>
</organism>
<dbReference type="Gene3D" id="2.130.10.10">
    <property type="entry name" value="YVTN repeat-like/Quinoprotein amine dehydrogenase"/>
    <property type="match status" value="2"/>
</dbReference>
<gene>
    <name evidence="4" type="ORF">HAX54_025689</name>
</gene>
<dbReference type="PROSITE" id="PS50082">
    <property type="entry name" value="WD_REPEATS_2"/>
    <property type="match status" value="1"/>
</dbReference>
<comment type="caution">
    <text evidence="4">The sequence shown here is derived from an EMBL/GenBank/DDBJ whole genome shotgun (WGS) entry which is preliminary data.</text>
</comment>
<dbReference type="InterPro" id="IPR024761">
    <property type="entry name" value="TFIIIC_delta_N"/>
</dbReference>
<keyword evidence="5" id="KW-1185">Reference proteome</keyword>
<evidence type="ECO:0000313" key="5">
    <source>
        <dbReference type="Proteomes" id="UP000823775"/>
    </source>
</evidence>
<dbReference type="InterPro" id="IPR044230">
    <property type="entry name" value="GTF3C4"/>
</dbReference>